<name>A0A6J7L1R7_9ZZZZ</name>
<dbReference type="Pfam" id="PF15590">
    <property type="entry name" value="Imm27"/>
    <property type="match status" value="1"/>
</dbReference>
<dbReference type="EMBL" id="CAFBMK010000482">
    <property type="protein sequence ID" value="CAB4960702.1"/>
    <property type="molecule type" value="Genomic_DNA"/>
</dbReference>
<dbReference type="InterPro" id="IPR011989">
    <property type="entry name" value="ARM-like"/>
</dbReference>
<evidence type="ECO:0000313" key="2">
    <source>
        <dbReference type="EMBL" id="CAB4960702.1"/>
    </source>
</evidence>
<dbReference type="InterPro" id="IPR016024">
    <property type="entry name" value="ARM-type_fold"/>
</dbReference>
<organism evidence="2">
    <name type="scientific">freshwater metagenome</name>
    <dbReference type="NCBI Taxonomy" id="449393"/>
    <lineage>
        <taxon>unclassified sequences</taxon>
        <taxon>metagenomes</taxon>
        <taxon>ecological metagenomes</taxon>
    </lineage>
</organism>
<dbReference type="InterPro" id="IPR028960">
    <property type="entry name" value="Imm27"/>
</dbReference>
<dbReference type="Gene3D" id="1.25.10.10">
    <property type="entry name" value="Leucine-rich Repeat Variant"/>
    <property type="match status" value="1"/>
</dbReference>
<proteinExistence type="predicted"/>
<dbReference type="Pfam" id="PF13646">
    <property type="entry name" value="HEAT_2"/>
    <property type="match status" value="1"/>
</dbReference>
<reference evidence="2" key="1">
    <citation type="submission" date="2020-05" db="EMBL/GenBank/DDBJ databases">
        <authorList>
            <person name="Chiriac C."/>
            <person name="Salcher M."/>
            <person name="Ghai R."/>
            <person name="Kavagutti S V."/>
        </authorList>
    </citation>
    <scope>NUCLEOTIDE SEQUENCE</scope>
</reference>
<gene>
    <name evidence="2" type="ORF">UFOPK3564_04042</name>
</gene>
<dbReference type="SUPFAM" id="SSF48371">
    <property type="entry name" value="ARM repeat"/>
    <property type="match status" value="1"/>
</dbReference>
<accession>A0A6J7L1R7</accession>
<feature type="region of interest" description="Disordered" evidence="1">
    <location>
        <begin position="256"/>
        <end position="280"/>
    </location>
</feature>
<dbReference type="AlphaFoldDB" id="A0A6J7L1R7"/>
<protein>
    <submittedName>
        <fullName evidence="2">Unannotated protein</fullName>
    </submittedName>
</protein>
<evidence type="ECO:0000256" key="1">
    <source>
        <dbReference type="SAM" id="MobiDB-lite"/>
    </source>
</evidence>
<sequence>MGVRDHSRQVARAQRLLAQLEIGMAGQEVTMFVVRLLQAEDAGITQDVNVQAAVDQIADGPVGLVASEPLLAWVVLGTPARTVQDAADAAVRLFAGRVLEHQRATPVVPPDPPSRRDITEMRARWRATRAEHERDHLAQVPVEIARLRSPRWSERANAASFLGRFSVQEARAALAALLDDPYPEVAEAAASALRAIPPAGDDGPPAPPPVTLPDFGERYAAMDTRDAVHYVEHHFDPLSIDLQTWEARYRDPTDGSTWLIDHPDADRPGGGVPRVRRLRD</sequence>